<name>A0A166EDB1_9EURY</name>
<organism evidence="1 2">
    <name type="scientific">Methanobrevibacter cuticularis</name>
    <dbReference type="NCBI Taxonomy" id="47311"/>
    <lineage>
        <taxon>Archaea</taxon>
        <taxon>Methanobacteriati</taxon>
        <taxon>Methanobacteriota</taxon>
        <taxon>Methanomada group</taxon>
        <taxon>Methanobacteria</taxon>
        <taxon>Methanobacteriales</taxon>
        <taxon>Methanobacteriaceae</taxon>
        <taxon>Methanobrevibacter</taxon>
    </lineage>
</organism>
<comment type="caution">
    <text evidence="1">The sequence shown here is derived from an EMBL/GenBank/DDBJ whole genome shotgun (WGS) entry which is preliminary data.</text>
</comment>
<dbReference type="Proteomes" id="UP000077275">
    <property type="component" value="Unassembled WGS sequence"/>
</dbReference>
<dbReference type="AlphaFoldDB" id="A0A166EDB1"/>
<accession>A0A166EDB1</accession>
<dbReference type="GO" id="GO:0016020">
    <property type="term" value="C:membrane"/>
    <property type="evidence" value="ECO:0007669"/>
    <property type="project" value="InterPro"/>
</dbReference>
<gene>
    <name evidence="1" type="ORF">MBCUT_07640</name>
</gene>
<evidence type="ECO:0000313" key="1">
    <source>
        <dbReference type="EMBL" id="KZX16530.1"/>
    </source>
</evidence>
<dbReference type="SUPFAM" id="SSF47661">
    <property type="entry name" value="t-snare proteins"/>
    <property type="match status" value="1"/>
</dbReference>
<protein>
    <submittedName>
        <fullName evidence="1">Uncharacterized protein</fullName>
    </submittedName>
</protein>
<sequence length="66" mass="7504">MKIVGNISTRIFEIDSIITAIRNTPSYVDGANKQIKELSNELKVKTEELLKDIKALKKIIKYLKGK</sequence>
<dbReference type="STRING" id="47311.MBCUT_07640"/>
<dbReference type="EMBL" id="LWMW01000090">
    <property type="protein sequence ID" value="KZX16530.1"/>
    <property type="molecule type" value="Genomic_DNA"/>
</dbReference>
<keyword evidence="2" id="KW-1185">Reference proteome</keyword>
<proteinExistence type="predicted"/>
<evidence type="ECO:0000313" key="2">
    <source>
        <dbReference type="Proteomes" id="UP000077275"/>
    </source>
</evidence>
<reference evidence="1 2" key="1">
    <citation type="submission" date="2016-04" db="EMBL/GenBank/DDBJ databases">
        <title>Genome sequence of Methanobrevibacter cuticularis DSM 11139.</title>
        <authorList>
            <person name="Poehlein A."/>
            <person name="Seedorf H."/>
            <person name="Daniel R."/>
        </authorList>
    </citation>
    <scope>NUCLEOTIDE SEQUENCE [LARGE SCALE GENOMIC DNA]</scope>
    <source>
        <strain evidence="1 2">DSM 11139</strain>
    </source>
</reference>
<dbReference type="PATRIC" id="fig|47311.3.peg.846"/>
<dbReference type="InterPro" id="IPR010989">
    <property type="entry name" value="SNARE"/>
</dbReference>
<dbReference type="GO" id="GO:0016192">
    <property type="term" value="P:vesicle-mediated transport"/>
    <property type="evidence" value="ECO:0007669"/>
    <property type="project" value="InterPro"/>
</dbReference>
<dbReference type="RefSeq" id="WP_157082470.1">
    <property type="nucleotide sequence ID" value="NZ_LWMW01000090.1"/>
</dbReference>